<evidence type="ECO:0000256" key="2">
    <source>
        <dbReference type="ARBA" id="ARBA00022490"/>
    </source>
</evidence>
<keyword evidence="4" id="KW-0479">Metal-binding</keyword>
<evidence type="ECO:0000256" key="7">
    <source>
        <dbReference type="ARBA" id="ARBA00023004"/>
    </source>
</evidence>
<evidence type="ECO:0000256" key="5">
    <source>
        <dbReference type="ARBA" id="ARBA00022785"/>
    </source>
</evidence>
<dbReference type="AlphaFoldDB" id="A0A382UAD9"/>
<dbReference type="SUPFAM" id="SSF48371">
    <property type="entry name" value="ARM repeat"/>
    <property type="match status" value="1"/>
</dbReference>
<feature type="domain" description="4Fe-4S ferredoxin-type" evidence="9">
    <location>
        <begin position="93"/>
        <end position="125"/>
    </location>
</feature>
<dbReference type="GO" id="GO:0052693">
    <property type="term" value="F:epoxyqueuosine reductase activity"/>
    <property type="evidence" value="ECO:0007669"/>
    <property type="project" value="TreeGrafter"/>
</dbReference>
<dbReference type="InterPro" id="IPR004453">
    <property type="entry name" value="QueG"/>
</dbReference>
<gene>
    <name evidence="10" type="ORF">METZ01_LOCUS383699</name>
</gene>
<dbReference type="PROSITE" id="PS51379">
    <property type="entry name" value="4FE4S_FER_2"/>
    <property type="match status" value="1"/>
</dbReference>
<dbReference type="GO" id="GO:0046872">
    <property type="term" value="F:metal ion binding"/>
    <property type="evidence" value="ECO:0007669"/>
    <property type="project" value="UniProtKB-KW"/>
</dbReference>
<dbReference type="PROSITE" id="PS00198">
    <property type="entry name" value="4FE4S_FER_1"/>
    <property type="match status" value="1"/>
</dbReference>
<keyword evidence="5" id="KW-0671">Queuosine biosynthesis</keyword>
<evidence type="ECO:0000256" key="3">
    <source>
        <dbReference type="ARBA" id="ARBA00022694"/>
    </source>
</evidence>
<dbReference type="SUPFAM" id="SSF46548">
    <property type="entry name" value="alpha-helical ferredoxin"/>
    <property type="match status" value="1"/>
</dbReference>
<dbReference type="Pfam" id="PF08331">
    <property type="entry name" value="QueG_DUF1730"/>
    <property type="match status" value="1"/>
</dbReference>
<evidence type="ECO:0000313" key="10">
    <source>
        <dbReference type="EMBL" id="SVD30845.1"/>
    </source>
</evidence>
<keyword evidence="8" id="KW-0411">Iron-sulfur</keyword>
<evidence type="ECO:0000256" key="6">
    <source>
        <dbReference type="ARBA" id="ARBA00023002"/>
    </source>
</evidence>
<dbReference type="PANTHER" id="PTHR30002:SF4">
    <property type="entry name" value="EPOXYQUEUOSINE REDUCTASE"/>
    <property type="match status" value="1"/>
</dbReference>
<dbReference type="NCBIfam" id="TIGR00276">
    <property type="entry name" value="tRNA epoxyqueuosine(34) reductase QueG"/>
    <property type="match status" value="1"/>
</dbReference>
<dbReference type="InterPro" id="IPR013542">
    <property type="entry name" value="QueG_DUF1730"/>
</dbReference>
<dbReference type="FunFam" id="3.30.70.20:FF:000017">
    <property type="entry name" value="Epoxyqueuosine reductase"/>
    <property type="match status" value="1"/>
</dbReference>
<dbReference type="EMBL" id="UINC01142488">
    <property type="protein sequence ID" value="SVD30845.1"/>
    <property type="molecule type" value="Genomic_DNA"/>
</dbReference>
<dbReference type="Gene3D" id="3.30.70.20">
    <property type="match status" value="1"/>
</dbReference>
<evidence type="ECO:0000256" key="4">
    <source>
        <dbReference type="ARBA" id="ARBA00022723"/>
    </source>
</evidence>
<dbReference type="GO" id="GO:0051539">
    <property type="term" value="F:4 iron, 4 sulfur cluster binding"/>
    <property type="evidence" value="ECO:0007669"/>
    <property type="project" value="UniProtKB-KW"/>
</dbReference>
<dbReference type="Gene3D" id="1.25.10.10">
    <property type="entry name" value="Leucine-rich Repeat Variant"/>
    <property type="match status" value="1"/>
</dbReference>
<evidence type="ECO:0000259" key="9">
    <source>
        <dbReference type="PROSITE" id="PS51379"/>
    </source>
</evidence>
<dbReference type="Pfam" id="PF13484">
    <property type="entry name" value="Fer4_16"/>
    <property type="match status" value="1"/>
</dbReference>
<accession>A0A382UAD9</accession>
<evidence type="ECO:0000256" key="1">
    <source>
        <dbReference type="ARBA" id="ARBA00022485"/>
    </source>
</evidence>
<keyword evidence="1" id="KW-0004">4Fe-4S</keyword>
<dbReference type="InterPro" id="IPR016024">
    <property type="entry name" value="ARM-type_fold"/>
</dbReference>
<reference evidence="10" key="1">
    <citation type="submission" date="2018-05" db="EMBL/GenBank/DDBJ databases">
        <authorList>
            <person name="Lanie J.A."/>
            <person name="Ng W.-L."/>
            <person name="Kazmierczak K.M."/>
            <person name="Andrzejewski T.M."/>
            <person name="Davidsen T.M."/>
            <person name="Wayne K.J."/>
            <person name="Tettelin H."/>
            <person name="Glass J.I."/>
            <person name="Rusch D."/>
            <person name="Podicherti R."/>
            <person name="Tsui H.-C.T."/>
            <person name="Winkler M.E."/>
        </authorList>
    </citation>
    <scope>NUCLEOTIDE SEQUENCE</scope>
</reference>
<feature type="non-terminal residue" evidence="10">
    <location>
        <position position="1"/>
    </location>
</feature>
<evidence type="ECO:0000256" key="8">
    <source>
        <dbReference type="ARBA" id="ARBA00023014"/>
    </source>
</evidence>
<keyword evidence="6" id="KW-0560">Oxidoreductase</keyword>
<dbReference type="PANTHER" id="PTHR30002">
    <property type="entry name" value="EPOXYQUEUOSINE REDUCTASE"/>
    <property type="match status" value="1"/>
</dbReference>
<dbReference type="InterPro" id="IPR017900">
    <property type="entry name" value="4Fe4S_Fe_S_CS"/>
</dbReference>
<keyword evidence="7" id="KW-0408">Iron</keyword>
<dbReference type="GO" id="GO:0008616">
    <property type="term" value="P:tRNA queuosine(34) biosynthetic process"/>
    <property type="evidence" value="ECO:0007669"/>
    <property type="project" value="UniProtKB-KW"/>
</dbReference>
<proteinExistence type="predicted"/>
<name>A0A382UAD9_9ZZZZ</name>
<keyword evidence="2" id="KW-0963">Cytoplasm</keyword>
<organism evidence="10">
    <name type="scientific">marine metagenome</name>
    <dbReference type="NCBI Taxonomy" id="408172"/>
    <lineage>
        <taxon>unclassified sequences</taxon>
        <taxon>metagenomes</taxon>
        <taxon>ecological metagenomes</taxon>
    </lineage>
</organism>
<sequence length="267" mass="29352">SGEQTEPCQGVIARYSQYADYHDALDQALGQLTSQVQSLAGEDARSLWYVDTGPVLERDLGQRAGLGFIGKHTNLISRRLGNWFFVSEILTTAELEPDESERNHCGKCTSCIDACPTGAISAPFQLDARRCISYLTIELKGSIPEEFRPAIGNRIYGCDDCLAACPWNRFAGEGRLMAPHRRDDFCQADLIELLTLDDDGFQAKFRGTPMQRTKRRGILRNVCVALGNVGDASVIPPLERAAADPEPLIAEHAQWAIGQVKKRSGAI</sequence>
<keyword evidence="3" id="KW-0819">tRNA processing</keyword>
<protein>
    <recommendedName>
        <fullName evidence="9">4Fe-4S ferredoxin-type domain-containing protein</fullName>
    </recommendedName>
</protein>
<dbReference type="InterPro" id="IPR011989">
    <property type="entry name" value="ARM-like"/>
</dbReference>
<dbReference type="InterPro" id="IPR017896">
    <property type="entry name" value="4Fe4S_Fe-S-bd"/>
</dbReference>